<gene>
    <name evidence="2" type="ORF">WKR92_12270</name>
</gene>
<comment type="caution">
    <text evidence="2">The sequence shown here is derived from an EMBL/GenBank/DDBJ whole genome shotgun (WGS) entry which is preliminary data.</text>
</comment>
<keyword evidence="3" id="KW-1185">Reference proteome</keyword>
<name>A0ABV5CGB3_9SPHI</name>
<evidence type="ECO:0000259" key="1">
    <source>
        <dbReference type="Pfam" id="PF02627"/>
    </source>
</evidence>
<sequence>MEKRINIPELEPAAYKALAGLESYMATVDINGIMKELIKIRASQINGCAYCINMHTLDARKLGETEKRIYLLNAWREVEGLYSEEERAVLALTEEMTLIANGGVSDETYQKAKSLFSDNQLAQIMVAIITINGWNRMCIATLVQPD</sequence>
<feature type="domain" description="Carboxymuconolactone decarboxylase-like" evidence="1">
    <location>
        <begin position="12"/>
        <end position="94"/>
    </location>
</feature>
<dbReference type="RefSeq" id="WP_375558133.1">
    <property type="nucleotide sequence ID" value="NZ_JBBVGT010000003.1"/>
</dbReference>
<organism evidence="2 3">
    <name type="scientific">Albibacterium profundi</name>
    <dbReference type="NCBI Taxonomy" id="3134906"/>
    <lineage>
        <taxon>Bacteria</taxon>
        <taxon>Pseudomonadati</taxon>
        <taxon>Bacteroidota</taxon>
        <taxon>Sphingobacteriia</taxon>
        <taxon>Sphingobacteriales</taxon>
        <taxon>Sphingobacteriaceae</taxon>
        <taxon>Albibacterium</taxon>
    </lineage>
</organism>
<accession>A0ABV5CGB3</accession>
<protein>
    <submittedName>
        <fullName evidence="2">Carboxymuconolactone decarboxylase family protein</fullName>
    </submittedName>
</protein>
<dbReference type="NCBIfam" id="TIGR00778">
    <property type="entry name" value="ahpD_dom"/>
    <property type="match status" value="1"/>
</dbReference>
<dbReference type="PANTHER" id="PTHR34846">
    <property type="entry name" value="4-CARBOXYMUCONOLACTONE DECARBOXYLASE FAMILY PROTEIN (AFU_ORTHOLOGUE AFUA_6G11590)"/>
    <property type="match status" value="1"/>
</dbReference>
<dbReference type="InterPro" id="IPR003779">
    <property type="entry name" value="CMD-like"/>
</dbReference>
<dbReference type="SUPFAM" id="SSF69118">
    <property type="entry name" value="AhpD-like"/>
    <property type="match status" value="1"/>
</dbReference>
<dbReference type="Gene3D" id="1.20.1290.10">
    <property type="entry name" value="AhpD-like"/>
    <property type="match status" value="1"/>
</dbReference>
<proteinExistence type="predicted"/>
<dbReference type="EMBL" id="JBBVGT010000003">
    <property type="protein sequence ID" value="MFB5946603.1"/>
    <property type="molecule type" value="Genomic_DNA"/>
</dbReference>
<evidence type="ECO:0000313" key="2">
    <source>
        <dbReference type="EMBL" id="MFB5946603.1"/>
    </source>
</evidence>
<evidence type="ECO:0000313" key="3">
    <source>
        <dbReference type="Proteomes" id="UP001580928"/>
    </source>
</evidence>
<reference evidence="2 3" key="1">
    <citation type="submission" date="2024-04" db="EMBL/GenBank/DDBJ databases">
        <title>Albibacterium profundi sp. nov., isolated from sediment of the Challenger Deep of Mariana Trench.</title>
        <authorList>
            <person name="Wang Y."/>
        </authorList>
    </citation>
    <scope>NUCLEOTIDE SEQUENCE [LARGE SCALE GENOMIC DNA]</scope>
    <source>
        <strain evidence="2 3">RHL897</strain>
    </source>
</reference>
<dbReference type="PANTHER" id="PTHR34846:SF10">
    <property type="entry name" value="CYTOPLASMIC PROTEIN"/>
    <property type="match status" value="1"/>
</dbReference>
<dbReference type="Pfam" id="PF02627">
    <property type="entry name" value="CMD"/>
    <property type="match status" value="1"/>
</dbReference>
<dbReference type="InterPro" id="IPR029032">
    <property type="entry name" value="AhpD-like"/>
</dbReference>
<dbReference type="InterPro" id="IPR004675">
    <property type="entry name" value="AhpD_core"/>
</dbReference>
<dbReference type="Proteomes" id="UP001580928">
    <property type="component" value="Unassembled WGS sequence"/>
</dbReference>